<accession>D7VTK2</accession>
<keyword evidence="2" id="KW-1185">Reference proteome</keyword>
<comment type="caution">
    <text evidence="1">The sequence shown here is derived from an EMBL/GenBank/DDBJ whole genome shotgun (WGS) entry which is preliminary data.</text>
</comment>
<organism evidence="1 2">
    <name type="scientific">Sphingobacterium spiritivorum ATCC 33861</name>
    <dbReference type="NCBI Taxonomy" id="525373"/>
    <lineage>
        <taxon>Bacteria</taxon>
        <taxon>Pseudomonadati</taxon>
        <taxon>Bacteroidota</taxon>
        <taxon>Sphingobacteriia</taxon>
        <taxon>Sphingobacteriales</taxon>
        <taxon>Sphingobacteriaceae</taxon>
        <taxon>Sphingobacterium</taxon>
    </lineage>
</organism>
<evidence type="ECO:0000313" key="1">
    <source>
        <dbReference type="EMBL" id="EFK57103.1"/>
    </source>
</evidence>
<reference evidence="1" key="1">
    <citation type="submission" date="2010-07" db="EMBL/GenBank/DDBJ databases">
        <authorList>
            <person name="Muzny D."/>
            <person name="Qin X."/>
            <person name="Buhay C."/>
            <person name="Dugan-Rocha S."/>
            <person name="Ding Y."/>
            <person name="Chen G."/>
            <person name="Hawes A."/>
            <person name="Holder M."/>
            <person name="Jhangiani S."/>
            <person name="Johnson A."/>
            <person name="Khan Z."/>
            <person name="Li Z."/>
            <person name="Liu W."/>
            <person name="Liu X."/>
            <person name="Perez L."/>
            <person name="Shen H."/>
            <person name="Wang Q."/>
            <person name="Watt J."/>
            <person name="Xi L."/>
            <person name="Xin Y."/>
            <person name="Zhou J."/>
            <person name="Deng J."/>
            <person name="Jiang H."/>
            <person name="Liu Y."/>
            <person name="Qu J."/>
            <person name="Song X.-Z."/>
            <person name="Zhang L."/>
            <person name="Villasana D."/>
            <person name="Johnson A."/>
            <person name="Liu J."/>
            <person name="Liyanage D."/>
            <person name="Lorensuhewa L."/>
            <person name="Robinson T."/>
            <person name="Song A."/>
            <person name="Song B.-B."/>
            <person name="Dinh H."/>
            <person name="Thornton R."/>
            <person name="Coyle M."/>
            <person name="Francisco L."/>
            <person name="Jackson L."/>
            <person name="Javaid M."/>
            <person name="Korchina V."/>
            <person name="Kovar C."/>
            <person name="Mata R."/>
            <person name="Mathew T."/>
            <person name="Ngo R."/>
            <person name="Nguyen L."/>
            <person name="Nguyen N."/>
            <person name="Okwuonu G."/>
            <person name="Ongeri F."/>
            <person name="Pham C."/>
            <person name="Simmons D."/>
            <person name="Wilczek-Boney K."/>
            <person name="Hale W."/>
            <person name="Jakkamsetti A."/>
            <person name="Pham P."/>
            <person name="Ruth R."/>
            <person name="San Lucas F."/>
            <person name="Warren J."/>
            <person name="Zhang J."/>
            <person name="Zhao Z."/>
            <person name="Zhou C."/>
            <person name="Zhu D."/>
            <person name="Lee S."/>
            <person name="Bess C."/>
            <person name="Blankenburg K."/>
            <person name="Forbes L."/>
            <person name="Fu Q."/>
            <person name="Gubbala S."/>
            <person name="Hirani K."/>
            <person name="Jayaseelan J.C."/>
            <person name="Lara F."/>
            <person name="Munidasa M."/>
            <person name="Palculict T."/>
            <person name="Patil S."/>
            <person name="Pu L.-L."/>
            <person name="Saada N."/>
            <person name="Tang L."/>
            <person name="Weissenberger G."/>
            <person name="Zhu Y."/>
            <person name="Hemphill L."/>
            <person name="Shang Y."/>
            <person name="Youmans B."/>
            <person name="Ayvaz T."/>
            <person name="Ross M."/>
            <person name="Santibanez J."/>
            <person name="Aqrawi P."/>
            <person name="Gross S."/>
            <person name="Joshi V."/>
            <person name="Fowler G."/>
            <person name="Nazareth L."/>
            <person name="Reid J."/>
            <person name="Worley K."/>
            <person name="Petrosino J."/>
            <person name="Highlander S."/>
            <person name="Gibbs R."/>
        </authorList>
    </citation>
    <scope>NUCLEOTIDE SEQUENCE [LARGE SCALE GENOMIC DNA]</scope>
    <source>
        <strain evidence="1">ATCC 33861</strain>
    </source>
</reference>
<proteinExistence type="predicted"/>
<dbReference type="HOGENOM" id="CLU_3276840_0_0_10"/>
<dbReference type="AlphaFoldDB" id="D7VTK2"/>
<evidence type="ECO:0000313" key="2">
    <source>
        <dbReference type="Proteomes" id="UP000006258"/>
    </source>
</evidence>
<name>D7VTK2_SPHSI</name>
<sequence>MSFKRNLIISALKCTKNSLKVIKTAKNELVPKYYPNQLRYF</sequence>
<gene>
    <name evidence="1" type="ORF">HMPREF0766_14306</name>
</gene>
<dbReference type="EMBL" id="ACHA02000012">
    <property type="protein sequence ID" value="EFK57103.1"/>
    <property type="molecule type" value="Genomic_DNA"/>
</dbReference>
<dbReference type="Proteomes" id="UP000006258">
    <property type="component" value="Unassembled WGS sequence"/>
</dbReference>
<protein>
    <submittedName>
        <fullName evidence="1">Uncharacterized protein</fullName>
    </submittedName>
</protein>